<protein>
    <submittedName>
        <fullName evidence="1">Uncharacterized protein</fullName>
    </submittedName>
</protein>
<gene>
    <name evidence="1" type="ORF">BDV27DRAFT_127320</name>
</gene>
<dbReference type="EMBL" id="ML737636">
    <property type="protein sequence ID" value="KAE8365136.1"/>
    <property type="molecule type" value="Genomic_DNA"/>
</dbReference>
<dbReference type="PANTHER" id="PTHR38797">
    <property type="entry name" value="NUCLEAR PORE COMPLEX PROTEIN NUP85-RELATED"/>
    <property type="match status" value="1"/>
</dbReference>
<evidence type="ECO:0000313" key="1">
    <source>
        <dbReference type="EMBL" id="KAE8365136.1"/>
    </source>
</evidence>
<keyword evidence="2" id="KW-1185">Reference proteome</keyword>
<accession>A0A5N7A7E0</accession>
<organism evidence="1 2">
    <name type="scientific">Aspergillus caelatus</name>
    <dbReference type="NCBI Taxonomy" id="61420"/>
    <lineage>
        <taxon>Eukaryota</taxon>
        <taxon>Fungi</taxon>
        <taxon>Dikarya</taxon>
        <taxon>Ascomycota</taxon>
        <taxon>Pezizomycotina</taxon>
        <taxon>Eurotiomycetes</taxon>
        <taxon>Eurotiomycetidae</taxon>
        <taxon>Eurotiales</taxon>
        <taxon>Aspergillaceae</taxon>
        <taxon>Aspergillus</taxon>
        <taxon>Aspergillus subgen. Circumdati</taxon>
    </lineage>
</organism>
<dbReference type="InterPro" id="IPR053204">
    <property type="entry name" value="Oxopyrrolidines_Biosynth-assoc"/>
</dbReference>
<evidence type="ECO:0000313" key="2">
    <source>
        <dbReference type="Proteomes" id="UP000326268"/>
    </source>
</evidence>
<dbReference type="GeneID" id="43651183"/>
<sequence>MRGISSPLSRFNTSRNRYLPTFLTLLYSFLHSDQSINQHYHHLNMHHLRDSLLSPSPKGTPYLTELDSASRDEDDIRESAARGEFEELRGAAFHNRTWIISTRYCQVGDGVDSLEGHLHSLWHMYYQLGRHTSHETPDQDRLVLDIIRIQGKGPLTRPVSGVYGIDIARTIEGTLWNDLPFLVTDMTEFWINNCAPMAGAQRLNFASFLVKLASTRICKDRMCQIALILFRTTFEEGRDLRTTEKPDKEEPGRSIRSLDIVHLLPATFVWIKEAGQNLIQLSDVFWNDCPSTIGQGGQLFIQSQLGKRSPTGFTPWRWMFWLKRLHEIQEEAKEANEKRLEEYATDAIDIMVSDVETRNSEILRAYQTGGDVLHQDKHLLCLKNLVKSEIPEENDSVN</sequence>
<reference evidence="1 2" key="1">
    <citation type="submission" date="2019-04" db="EMBL/GenBank/DDBJ databases">
        <title>Friends and foes A comparative genomics studyof 23 Aspergillus species from section Flavi.</title>
        <authorList>
            <consortium name="DOE Joint Genome Institute"/>
            <person name="Kjaerbolling I."/>
            <person name="Vesth T."/>
            <person name="Frisvad J.C."/>
            <person name="Nybo J.L."/>
            <person name="Theobald S."/>
            <person name="Kildgaard S."/>
            <person name="Isbrandt T."/>
            <person name="Kuo A."/>
            <person name="Sato A."/>
            <person name="Lyhne E.K."/>
            <person name="Kogle M.E."/>
            <person name="Wiebenga A."/>
            <person name="Kun R.S."/>
            <person name="Lubbers R.J."/>
            <person name="Makela M.R."/>
            <person name="Barry K."/>
            <person name="Chovatia M."/>
            <person name="Clum A."/>
            <person name="Daum C."/>
            <person name="Haridas S."/>
            <person name="He G."/>
            <person name="LaButti K."/>
            <person name="Lipzen A."/>
            <person name="Mondo S."/>
            <person name="Riley R."/>
            <person name="Salamov A."/>
            <person name="Simmons B.A."/>
            <person name="Magnuson J.K."/>
            <person name="Henrissat B."/>
            <person name="Mortensen U.H."/>
            <person name="Larsen T.O."/>
            <person name="Devries R.P."/>
            <person name="Grigoriev I.V."/>
            <person name="Machida M."/>
            <person name="Baker S.E."/>
            <person name="Andersen M.R."/>
        </authorList>
    </citation>
    <scope>NUCLEOTIDE SEQUENCE [LARGE SCALE GENOMIC DNA]</scope>
    <source>
        <strain evidence="1 2">CBS 763.97</strain>
    </source>
</reference>
<name>A0A5N7A7E0_9EURO</name>
<proteinExistence type="predicted"/>
<dbReference type="OrthoDB" id="5403091at2759"/>
<dbReference type="Pfam" id="PF12311">
    <property type="entry name" value="DUF3632"/>
    <property type="match status" value="1"/>
</dbReference>
<dbReference type="AlphaFoldDB" id="A0A5N7A7E0"/>
<dbReference type="PANTHER" id="PTHR38797:SF7">
    <property type="entry name" value="TRANSCRIPTION FACTOR DOMAIN-CONTAINING PROTEIN"/>
    <property type="match status" value="1"/>
</dbReference>
<dbReference type="Proteomes" id="UP000326268">
    <property type="component" value="Unassembled WGS sequence"/>
</dbReference>
<dbReference type="RefSeq" id="XP_031928217.1">
    <property type="nucleotide sequence ID" value="XM_032066737.1"/>
</dbReference>
<dbReference type="InterPro" id="IPR022085">
    <property type="entry name" value="OpdG"/>
</dbReference>